<dbReference type="CDD" id="cd00611">
    <property type="entry name" value="PSAT_like"/>
    <property type="match status" value="1"/>
</dbReference>
<dbReference type="FunFam" id="3.90.1150.10:FF:000006">
    <property type="entry name" value="Phosphoserine aminotransferase"/>
    <property type="match status" value="1"/>
</dbReference>
<comment type="subcellular location">
    <subcellularLocation>
        <location evidence="11">Cytoplasm</location>
    </subcellularLocation>
</comment>
<keyword evidence="11" id="KW-0963">Cytoplasm</keyword>
<evidence type="ECO:0000256" key="7">
    <source>
        <dbReference type="ARBA" id="ARBA00022898"/>
    </source>
</evidence>
<dbReference type="Proteomes" id="UP000004198">
    <property type="component" value="Unassembled WGS sequence"/>
</dbReference>
<evidence type="ECO:0000313" key="14">
    <source>
        <dbReference type="Proteomes" id="UP000004198"/>
    </source>
</evidence>
<keyword evidence="5 11" id="KW-0028">Amino-acid biosynthesis</keyword>
<dbReference type="KEGG" id="cck:Ccar_20985"/>
<evidence type="ECO:0000256" key="6">
    <source>
        <dbReference type="ARBA" id="ARBA00022679"/>
    </source>
</evidence>
<keyword evidence="7 11" id="KW-0663">Pyridoxal phosphate</keyword>
<dbReference type="Pfam" id="PF00266">
    <property type="entry name" value="Aminotran_5"/>
    <property type="match status" value="1"/>
</dbReference>
<feature type="binding site" evidence="11">
    <location>
        <position position="42"/>
    </location>
    <ligand>
        <name>L-glutamate</name>
        <dbReference type="ChEBI" id="CHEBI:29985"/>
    </ligand>
</feature>
<dbReference type="InterPro" id="IPR015421">
    <property type="entry name" value="PyrdxlP-dep_Trfase_major"/>
</dbReference>
<dbReference type="InterPro" id="IPR015424">
    <property type="entry name" value="PyrdxlP-dep_Trfase"/>
</dbReference>
<dbReference type="HAMAP" id="MF_00160">
    <property type="entry name" value="SerC_aminotrans_5"/>
    <property type="match status" value="1"/>
</dbReference>
<dbReference type="InterPro" id="IPR022278">
    <property type="entry name" value="Pser_aminoTfrase"/>
</dbReference>
<protein>
    <recommendedName>
        <fullName evidence="11">Phosphoserine aminotransferase</fullName>
        <ecNumber evidence="11">2.6.1.52</ecNumber>
    </recommendedName>
    <alternativeName>
        <fullName evidence="11">Phosphohydroxythreonine aminotransferase</fullName>
        <shortName evidence="11">PSAT</shortName>
    </alternativeName>
</protein>
<dbReference type="InterPro" id="IPR000192">
    <property type="entry name" value="Aminotrans_V_dom"/>
</dbReference>
<comment type="caution">
    <text evidence="13">The sequence shown here is derived from an EMBL/GenBank/DDBJ whole genome shotgun (WGS) entry which is preliminary data.</text>
</comment>
<dbReference type="PANTHER" id="PTHR43247:SF1">
    <property type="entry name" value="PHOSPHOSERINE AMINOTRANSFERASE"/>
    <property type="match status" value="1"/>
</dbReference>
<dbReference type="PANTHER" id="PTHR43247">
    <property type="entry name" value="PHOSPHOSERINE AMINOTRANSFERASE"/>
    <property type="match status" value="1"/>
</dbReference>
<evidence type="ECO:0000313" key="13">
    <source>
        <dbReference type="EMBL" id="EET84379.1"/>
    </source>
</evidence>
<dbReference type="OrthoDB" id="9809412at2"/>
<dbReference type="FunFam" id="3.40.640.10:FF:000010">
    <property type="entry name" value="Phosphoserine aminotransferase"/>
    <property type="match status" value="1"/>
</dbReference>
<feature type="binding site" evidence="11">
    <location>
        <position position="194"/>
    </location>
    <ligand>
        <name>pyridoxal 5'-phosphate</name>
        <dbReference type="ChEBI" id="CHEBI:597326"/>
    </ligand>
</feature>
<evidence type="ECO:0000256" key="1">
    <source>
        <dbReference type="ARBA" id="ARBA00003483"/>
    </source>
</evidence>
<proteinExistence type="inferred from homology"/>
<keyword evidence="4 11" id="KW-0032">Aminotransferase</keyword>
<sequence>MSRVYNFAAGPATLPEEVLREAAAEMLDYKGTGMSVMEMSHRSKAFEEIIGDAEKTLREIMNIPDNYKVLFLQGGGSQQFAMIPMNLMKNKVADYIKTGQWSKKAIAEAKIYGKVNVIASSEDKNFTYVPDLKNLKISDDADYVYICHNETVHGLKYNDIPETGDKILVADMSSDILSEPVDVTKYGLIFAGVQKNIGPAGVVVVIIREDLLTDDVLPGTPTVLRYKIHADNKSLYNTPPAYGIYICGKVFKLVQKLGGLEAMKKRNEEKATILYNYLDSSNMFKGTVEKKDRSLMNVPFVTDSAELDAKFVKEAKAAGFDNLKGHRTVGGMRASIYNAMPIEGVKALVEFMKKFEAENK</sequence>
<name>C6Q2A4_9CLOT</name>
<evidence type="ECO:0000256" key="5">
    <source>
        <dbReference type="ARBA" id="ARBA00022605"/>
    </source>
</evidence>
<dbReference type="UniPathway" id="UPA00135">
    <property type="reaction ID" value="UER00197"/>
</dbReference>
<comment type="subunit">
    <text evidence="11">Homodimer.</text>
</comment>
<dbReference type="GO" id="GO:0030170">
    <property type="term" value="F:pyridoxal phosphate binding"/>
    <property type="evidence" value="ECO:0007669"/>
    <property type="project" value="UniProtKB-UniRule"/>
</dbReference>
<evidence type="ECO:0000256" key="11">
    <source>
        <dbReference type="HAMAP-Rule" id="MF_00160"/>
    </source>
</evidence>
<dbReference type="NCBIfam" id="NF003764">
    <property type="entry name" value="PRK05355.1"/>
    <property type="match status" value="1"/>
</dbReference>
<evidence type="ECO:0000256" key="10">
    <source>
        <dbReference type="ARBA" id="ARBA00049007"/>
    </source>
</evidence>
<comment type="function">
    <text evidence="1 11">Catalyzes the reversible conversion of 3-phosphohydroxypyruvate to phosphoserine and of 3-hydroxy-2-oxo-4-phosphonooxybutanoate to phosphohydroxythreonine.</text>
</comment>
<dbReference type="AlphaFoldDB" id="C6Q2A4"/>
<accession>C6Q2A4</accession>
<evidence type="ECO:0000256" key="2">
    <source>
        <dbReference type="ARBA" id="ARBA00005099"/>
    </source>
</evidence>
<dbReference type="RefSeq" id="WP_007064055.1">
    <property type="nucleotide sequence ID" value="NZ_ACVI01000169.1"/>
</dbReference>
<feature type="binding site" evidence="11">
    <location>
        <begin position="76"/>
        <end position="77"/>
    </location>
    <ligand>
        <name>pyridoxal 5'-phosphate</name>
        <dbReference type="ChEBI" id="CHEBI:597326"/>
    </ligand>
</feature>
<dbReference type="InterPro" id="IPR015422">
    <property type="entry name" value="PyrdxlP-dep_Trfase_small"/>
</dbReference>
<gene>
    <name evidence="11" type="primary">serC</name>
    <name evidence="13" type="ORF">CcarbDRAFT_5172</name>
</gene>
<dbReference type="PIRSF" id="PIRSF000525">
    <property type="entry name" value="SerC"/>
    <property type="match status" value="1"/>
</dbReference>
<evidence type="ECO:0000256" key="9">
    <source>
        <dbReference type="ARBA" id="ARBA00047630"/>
    </source>
</evidence>
<keyword evidence="6 11" id="KW-0808">Transferase</keyword>
<feature type="domain" description="Aminotransferase class V" evidence="12">
    <location>
        <begin position="4"/>
        <end position="348"/>
    </location>
</feature>
<dbReference type="eggNOG" id="COG1932">
    <property type="taxonomic scope" value="Bacteria"/>
</dbReference>
<comment type="catalytic activity">
    <reaction evidence="9 11">
        <text>4-(phosphooxy)-L-threonine + 2-oxoglutarate = (R)-3-hydroxy-2-oxo-4-phosphooxybutanoate + L-glutamate</text>
        <dbReference type="Rhea" id="RHEA:16573"/>
        <dbReference type="ChEBI" id="CHEBI:16810"/>
        <dbReference type="ChEBI" id="CHEBI:29985"/>
        <dbReference type="ChEBI" id="CHEBI:58452"/>
        <dbReference type="ChEBI" id="CHEBI:58538"/>
        <dbReference type="EC" id="2.6.1.52"/>
    </reaction>
</comment>
<reference evidence="13 14" key="1">
    <citation type="submission" date="2009-06" db="EMBL/GenBank/DDBJ databases">
        <title>The draft genome of Clostridium carboxidivorans P7.</title>
        <authorList>
            <consortium name="US DOE Joint Genome Institute (JGI-PGF)"/>
            <person name="Lucas S."/>
            <person name="Copeland A."/>
            <person name="Lapidus A."/>
            <person name="Glavina del Rio T."/>
            <person name="Tice H."/>
            <person name="Bruce D."/>
            <person name="Goodwin L."/>
            <person name="Pitluck S."/>
            <person name="Larimer F."/>
            <person name="Land M.L."/>
            <person name="Hauser L."/>
            <person name="Hemme C.L."/>
        </authorList>
    </citation>
    <scope>NUCLEOTIDE SEQUENCE [LARGE SCALE GENOMIC DNA]</scope>
    <source>
        <strain evidence="13 14">P7</strain>
    </source>
</reference>
<evidence type="ECO:0000256" key="8">
    <source>
        <dbReference type="ARBA" id="ARBA00023299"/>
    </source>
</evidence>
<keyword evidence="8 11" id="KW-0718">Serine biosynthesis</keyword>
<evidence type="ECO:0000256" key="4">
    <source>
        <dbReference type="ARBA" id="ARBA00022576"/>
    </source>
</evidence>
<comment type="caution">
    <text evidence="11">Lacks conserved residue(s) required for the propagation of feature annotation.</text>
</comment>
<feature type="modified residue" description="N6-(pyridoxal phosphate)lysine" evidence="11">
    <location>
        <position position="195"/>
    </location>
</feature>
<keyword evidence="14" id="KW-1185">Reference proteome</keyword>
<dbReference type="GO" id="GO:0005737">
    <property type="term" value="C:cytoplasm"/>
    <property type="evidence" value="ECO:0007669"/>
    <property type="project" value="UniProtKB-SubCell"/>
</dbReference>
<dbReference type="SUPFAM" id="SSF53383">
    <property type="entry name" value="PLP-dependent transferases"/>
    <property type="match status" value="1"/>
</dbReference>
<dbReference type="GO" id="GO:0004648">
    <property type="term" value="F:O-phospho-L-serine:2-oxoglutarate aminotransferase activity"/>
    <property type="evidence" value="ECO:0007669"/>
    <property type="project" value="UniProtKB-UniRule"/>
</dbReference>
<dbReference type="GO" id="GO:0006564">
    <property type="term" value="P:L-serine biosynthetic process"/>
    <property type="evidence" value="ECO:0007669"/>
    <property type="project" value="UniProtKB-UniRule"/>
</dbReference>
<feature type="binding site" evidence="11">
    <location>
        <position position="151"/>
    </location>
    <ligand>
        <name>pyridoxal 5'-phosphate</name>
        <dbReference type="ChEBI" id="CHEBI:597326"/>
    </ligand>
</feature>
<dbReference type="NCBIfam" id="TIGR01364">
    <property type="entry name" value="serC_1"/>
    <property type="match status" value="1"/>
</dbReference>
<comment type="cofactor">
    <cofactor evidence="11">
        <name>pyridoxal 5'-phosphate</name>
        <dbReference type="ChEBI" id="CHEBI:597326"/>
    </cofactor>
    <text evidence="11">Binds 1 pyridoxal phosphate per subunit.</text>
</comment>
<dbReference type="Gene3D" id="3.40.640.10">
    <property type="entry name" value="Type I PLP-dependent aspartate aminotransferase-like (Major domain)"/>
    <property type="match status" value="1"/>
</dbReference>
<comment type="catalytic activity">
    <reaction evidence="10 11">
        <text>O-phospho-L-serine + 2-oxoglutarate = 3-phosphooxypyruvate + L-glutamate</text>
        <dbReference type="Rhea" id="RHEA:14329"/>
        <dbReference type="ChEBI" id="CHEBI:16810"/>
        <dbReference type="ChEBI" id="CHEBI:18110"/>
        <dbReference type="ChEBI" id="CHEBI:29985"/>
        <dbReference type="ChEBI" id="CHEBI:57524"/>
        <dbReference type="EC" id="2.6.1.52"/>
    </reaction>
</comment>
<feature type="binding site" evidence="11">
    <location>
        <begin position="237"/>
        <end position="238"/>
    </location>
    <ligand>
        <name>pyridoxal 5'-phosphate</name>
        <dbReference type="ChEBI" id="CHEBI:597326"/>
    </ligand>
</feature>
<dbReference type="Gene3D" id="3.90.1150.10">
    <property type="entry name" value="Aspartate Aminotransferase, domain 1"/>
    <property type="match status" value="1"/>
</dbReference>
<dbReference type="EMBL" id="ACVI01000169">
    <property type="protein sequence ID" value="EET84379.1"/>
    <property type="molecule type" value="Genomic_DNA"/>
</dbReference>
<organism evidence="13 14">
    <name type="scientific">Clostridium carboxidivorans P7</name>
    <dbReference type="NCBI Taxonomy" id="536227"/>
    <lineage>
        <taxon>Bacteria</taxon>
        <taxon>Bacillati</taxon>
        <taxon>Bacillota</taxon>
        <taxon>Clostridia</taxon>
        <taxon>Eubacteriales</taxon>
        <taxon>Clostridiaceae</taxon>
        <taxon>Clostridium</taxon>
    </lineage>
</organism>
<comment type="pathway">
    <text evidence="2 11">Amino-acid biosynthesis; L-serine biosynthesis; L-serine from 3-phospho-D-glycerate: step 2/3.</text>
</comment>
<dbReference type="STRING" id="536227.Ccar_20985"/>
<dbReference type="EC" id="2.6.1.52" evidence="11"/>
<comment type="similarity">
    <text evidence="3 11">Belongs to the class-V pyridoxal-phosphate-dependent aminotransferase family. SerC subfamily.</text>
</comment>
<feature type="binding site" evidence="11">
    <location>
        <position position="101"/>
    </location>
    <ligand>
        <name>pyridoxal 5'-phosphate</name>
        <dbReference type="ChEBI" id="CHEBI:597326"/>
    </ligand>
</feature>
<evidence type="ECO:0000259" key="12">
    <source>
        <dbReference type="Pfam" id="PF00266"/>
    </source>
</evidence>
<dbReference type="PATRIC" id="fig|536227.13.peg.4356"/>
<feature type="binding site" evidence="11">
    <location>
        <position position="171"/>
    </location>
    <ligand>
        <name>pyridoxal 5'-phosphate</name>
        <dbReference type="ChEBI" id="CHEBI:597326"/>
    </ligand>
</feature>
<evidence type="ECO:0000256" key="3">
    <source>
        <dbReference type="ARBA" id="ARBA00006904"/>
    </source>
</evidence>